<dbReference type="AlphaFoldDB" id="A0A9N7UIV2"/>
<reference evidence="2" key="1">
    <citation type="submission" date="2020-03" db="EMBL/GenBank/DDBJ databases">
        <authorList>
            <person name="Weist P."/>
        </authorList>
    </citation>
    <scope>NUCLEOTIDE SEQUENCE</scope>
</reference>
<evidence type="ECO:0000313" key="2">
    <source>
        <dbReference type="EMBL" id="CAB1431530.1"/>
    </source>
</evidence>
<gene>
    <name evidence="2" type="ORF">PLEPLA_LOCUS19587</name>
</gene>
<sequence>MERQERSLVGVLTGSGSAASGDFEARSGGASGAGPPGVAVSGLQRRRARLVCRWGAAGGAVDTEAVGDVVRQNPGRGEEICAHASSRRPRVSTFMELASINNSTTQGTRKRSPVNRRQSHAIGSLTTLPPISSRRGGVTVMIDRGLVGSIGIELVPEMSCVGKRAGLRSGARLS</sequence>
<accession>A0A9N7UIV2</accession>
<name>A0A9N7UIV2_PLEPL</name>
<organism evidence="2 3">
    <name type="scientific">Pleuronectes platessa</name>
    <name type="common">European plaice</name>
    <dbReference type="NCBI Taxonomy" id="8262"/>
    <lineage>
        <taxon>Eukaryota</taxon>
        <taxon>Metazoa</taxon>
        <taxon>Chordata</taxon>
        <taxon>Craniata</taxon>
        <taxon>Vertebrata</taxon>
        <taxon>Euteleostomi</taxon>
        <taxon>Actinopterygii</taxon>
        <taxon>Neopterygii</taxon>
        <taxon>Teleostei</taxon>
        <taxon>Neoteleostei</taxon>
        <taxon>Acanthomorphata</taxon>
        <taxon>Carangaria</taxon>
        <taxon>Pleuronectiformes</taxon>
        <taxon>Pleuronectoidei</taxon>
        <taxon>Pleuronectidae</taxon>
        <taxon>Pleuronectes</taxon>
    </lineage>
</organism>
<feature type="region of interest" description="Disordered" evidence="1">
    <location>
        <begin position="1"/>
        <end position="39"/>
    </location>
</feature>
<evidence type="ECO:0000313" key="3">
    <source>
        <dbReference type="Proteomes" id="UP001153269"/>
    </source>
</evidence>
<protein>
    <submittedName>
        <fullName evidence="2">Uncharacterized protein</fullName>
    </submittedName>
</protein>
<dbReference type="EMBL" id="CADEAL010001345">
    <property type="protein sequence ID" value="CAB1431530.1"/>
    <property type="molecule type" value="Genomic_DNA"/>
</dbReference>
<dbReference type="Proteomes" id="UP001153269">
    <property type="component" value="Unassembled WGS sequence"/>
</dbReference>
<proteinExistence type="predicted"/>
<comment type="caution">
    <text evidence="2">The sequence shown here is derived from an EMBL/GenBank/DDBJ whole genome shotgun (WGS) entry which is preliminary data.</text>
</comment>
<evidence type="ECO:0000256" key="1">
    <source>
        <dbReference type="SAM" id="MobiDB-lite"/>
    </source>
</evidence>
<keyword evidence="3" id="KW-1185">Reference proteome</keyword>